<dbReference type="AlphaFoldDB" id="A0A255E8W3"/>
<keyword evidence="1" id="KW-1133">Transmembrane helix</keyword>
<reference evidence="3 4" key="1">
    <citation type="submission" date="2017-07" db="EMBL/GenBank/DDBJ databases">
        <title>Draft whole genome sequences of clinical Proprionibacteriaceae strains.</title>
        <authorList>
            <person name="Bernier A.-M."/>
            <person name="Bernard K."/>
            <person name="Domingo M.-C."/>
        </authorList>
    </citation>
    <scope>NUCLEOTIDE SEQUENCE [LARGE SCALE GENOMIC DNA]</scope>
    <source>
        <strain evidence="3 4">NML 160184</strain>
    </source>
</reference>
<evidence type="ECO:0000313" key="3">
    <source>
        <dbReference type="EMBL" id="OYN85852.1"/>
    </source>
</evidence>
<comment type="caution">
    <text evidence="3">The sequence shown here is derived from an EMBL/GenBank/DDBJ whole genome shotgun (WGS) entry which is preliminary data.</text>
</comment>
<gene>
    <name evidence="3" type="ORF">CGZ92_10200</name>
</gene>
<dbReference type="Pfam" id="PF10708">
    <property type="entry name" value="DUF2510"/>
    <property type="match status" value="1"/>
</dbReference>
<accession>A0A255E8W3</accession>
<evidence type="ECO:0000256" key="1">
    <source>
        <dbReference type="SAM" id="Phobius"/>
    </source>
</evidence>
<feature type="transmembrane region" description="Helical" evidence="1">
    <location>
        <begin position="63"/>
        <end position="88"/>
    </location>
</feature>
<evidence type="ECO:0000259" key="2">
    <source>
        <dbReference type="Pfam" id="PF10708"/>
    </source>
</evidence>
<sequence>MSPAPPGWYEDPGVRAEFRWWDGRHWTAWLSDDGGEPPPLGEVPGRDREGRPYAVTPAAPQSAWLTTALIAALVAGVVVVVLAAIGVSQLPAPATERRVAVTAEPSSWTAGIVEVDNGHVFADRVFLPSVAGPQRGAQAGKLTAVADLSIQFSGYVVTGQPALAGSNLLAIGITPAEVLTGADLHTTAGHLLRRTVGRLYADIGTWPEPQPGDASTVVPGLPGAILVETTVEVTAPGDFLGHEIVARVIIVPGEPGRAVTILDIRPEGIGPEETTQLDTMLAEMRLL</sequence>
<protein>
    <recommendedName>
        <fullName evidence="2">DUF2510 domain-containing protein</fullName>
    </recommendedName>
</protein>
<organism evidence="3 4">
    <name type="scientific">Parenemella sanctibonifatiensis</name>
    <dbReference type="NCBI Taxonomy" id="2016505"/>
    <lineage>
        <taxon>Bacteria</taxon>
        <taxon>Bacillati</taxon>
        <taxon>Actinomycetota</taxon>
        <taxon>Actinomycetes</taxon>
        <taxon>Propionibacteriales</taxon>
        <taxon>Propionibacteriaceae</taxon>
        <taxon>Parenemella</taxon>
    </lineage>
</organism>
<dbReference type="EMBL" id="NMVI01000023">
    <property type="protein sequence ID" value="OYN85852.1"/>
    <property type="molecule type" value="Genomic_DNA"/>
</dbReference>
<keyword evidence="1" id="KW-0812">Transmembrane</keyword>
<feature type="domain" description="DUF2510" evidence="2">
    <location>
        <begin position="6"/>
        <end position="37"/>
    </location>
</feature>
<dbReference type="InterPro" id="IPR018929">
    <property type="entry name" value="DUF2510"/>
</dbReference>
<keyword evidence="1" id="KW-0472">Membrane</keyword>
<evidence type="ECO:0000313" key="4">
    <source>
        <dbReference type="Proteomes" id="UP000216533"/>
    </source>
</evidence>
<name>A0A255E8W3_9ACTN</name>
<dbReference type="RefSeq" id="WP_094451286.1">
    <property type="nucleotide sequence ID" value="NZ_NMVI01000023.1"/>
</dbReference>
<proteinExistence type="predicted"/>
<dbReference type="Proteomes" id="UP000216533">
    <property type="component" value="Unassembled WGS sequence"/>
</dbReference>